<comment type="subunit">
    <text evidence="4">Heterodimer composed of Spt4 and Spt5. Interacts with RNA polymerase (RNAP).</text>
</comment>
<evidence type="ECO:0000256" key="6">
    <source>
        <dbReference type="SAM" id="MobiDB-lite"/>
    </source>
</evidence>
<keyword evidence="10" id="KW-1185">Reference proteome</keyword>
<feature type="domain" description="NusG-like N-terminal" evidence="7">
    <location>
        <begin position="1"/>
        <end position="82"/>
    </location>
</feature>
<evidence type="ECO:0000256" key="2">
    <source>
        <dbReference type="ARBA" id="ARBA00023015"/>
    </source>
</evidence>
<dbReference type="HAMAP" id="MF_00950">
    <property type="entry name" value="Spt5_arch"/>
    <property type="match status" value="1"/>
</dbReference>
<comment type="caution">
    <text evidence="9">The sequence shown here is derived from an EMBL/GenBank/DDBJ whole genome shotgun (WGS) entry which is preliminary data.</text>
</comment>
<comment type="function">
    <text evidence="4">Stimulates transcription elongation.</text>
</comment>
<keyword evidence="9" id="KW-0648">Protein biosynthesis</keyword>
<protein>
    <recommendedName>
        <fullName evidence="4 5">Transcription elongation factor Spt5</fullName>
    </recommendedName>
</protein>
<keyword evidence="3 4" id="KW-0804">Transcription</keyword>
<organism evidence="9 10">
    <name type="scientific">Candidatus Naiadarchaeum limnaeum</name>
    <dbReference type="NCBI Taxonomy" id="2756139"/>
    <lineage>
        <taxon>Archaea</taxon>
        <taxon>Candidatus Undinarchaeota</taxon>
        <taxon>Candidatus Undinarchaeia</taxon>
        <taxon>Candidatus Naiadarchaeales</taxon>
        <taxon>Candidatus Naiadarchaeaceae</taxon>
        <taxon>Candidatus Naiadarchaeum</taxon>
    </lineage>
</organism>
<dbReference type="GO" id="GO:0003746">
    <property type="term" value="F:translation elongation factor activity"/>
    <property type="evidence" value="ECO:0007669"/>
    <property type="project" value="UniProtKB-KW"/>
</dbReference>
<dbReference type="NCBIfam" id="TIGR00405">
    <property type="entry name" value="KOW_elon_Spt5"/>
    <property type="match status" value="1"/>
</dbReference>
<dbReference type="SUPFAM" id="SSF50104">
    <property type="entry name" value="Translation proteins SH3-like domain"/>
    <property type="match status" value="1"/>
</dbReference>
<dbReference type="EMBL" id="DVAB01000003">
    <property type="protein sequence ID" value="HIJ99930.1"/>
    <property type="molecule type" value="Genomic_DNA"/>
</dbReference>
<proteinExistence type="inferred from homology"/>
<feature type="region of interest" description="Disordered" evidence="6">
    <location>
        <begin position="141"/>
        <end position="165"/>
    </location>
</feature>
<dbReference type="InterPro" id="IPR008991">
    <property type="entry name" value="Translation_prot_SH3-like_sf"/>
</dbReference>
<dbReference type="CDD" id="cd09887">
    <property type="entry name" value="NGN_Arch"/>
    <property type="match status" value="1"/>
</dbReference>
<dbReference type="Gene3D" id="3.30.70.940">
    <property type="entry name" value="NusG, N-terminal domain"/>
    <property type="match status" value="1"/>
</dbReference>
<accession>A0A832XHW1</accession>
<keyword evidence="2 4" id="KW-0805">Transcription regulation</keyword>
<dbReference type="Pfam" id="PF03439">
    <property type="entry name" value="Spt5-NGN"/>
    <property type="match status" value="1"/>
</dbReference>
<dbReference type="InterPro" id="IPR011590">
    <property type="entry name" value="Spt5_arc"/>
</dbReference>
<dbReference type="Gene3D" id="2.30.30.30">
    <property type="match status" value="1"/>
</dbReference>
<dbReference type="Pfam" id="PF00467">
    <property type="entry name" value="KOW"/>
    <property type="match status" value="1"/>
</dbReference>
<evidence type="ECO:0000256" key="1">
    <source>
        <dbReference type="ARBA" id="ARBA00006956"/>
    </source>
</evidence>
<dbReference type="SMART" id="SM00738">
    <property type="entry name" value="NGN"/>
    <property type="match status" value="1"/>
</dbReference>
<gene>
    <name evidence="4" type="primary">spt5</name>
    <name evidence="9" type="ORF">H1016_00130</name>
</gene>
<keyword evidence="9" id="KW-0251">Elongation factor</keyword>
<reference evidence="9 10" key="1">
    <citation type="journal article" name="Nat. Commun.">
        <title>Undinarchaeota illuminate DPANN phylogeny and the impact of gene transfer on archaeal evolution.</title>
        <authorList>
            <person name="Dombrowski N."/>
            <person name="Williams T.A."/>
            <person name="Sun J."/>
            <person name="Woodcroft B.J."/>
            <person name="Lee J.H."/>
            <person name="Minh B.Q."/>
            <person name="Rinke C."/>
            <person name="Spang A."/>
        </authorList>
    </citation>
    <scope>NUCLEOTIDE SEQUENCE [LARGE SCALE GENOMIC DNA]</scope>
    <source>
        <strain evidence="9">MAG_bin1129</strain>
    </source>
</reference>
<comment type="similarity">
    <text evidence="4">Belongs to the archaeal Spt5 family.</text>
</comment>
<dbReference type="GO" id="GO:0006355">
    <property type="term" value="P:regulation of DNA-templated transcription"/>
    <property type="evidence" value="ECO:0007669"/>
    <property type="project" value="UniProtKB-UniRule"/>
</dbReference>
<evidence type="ECO:0000313" key="10">
    <source>
        <dbReference type="Proteomes" id="UP000646946"/>
    </source>
</evidence>
<dbReference type="SMART" id="SM00739">
    <property type="entry name" value="KOW"/>
    <property type="match status" value="1"/>
</dbReference>
<name>A0A832XHW1_9ARCH</name>
<dbReference type="Proteomes" id="UP000646946">
    <property type="component" value="Unassembled WGS sequence"/>
</dbReference>
<dbReference type="InterPro" id="IPR005100">
    <property type="entry name" value="NGN-domain"/>
</dbReference>
<dbReference type="InterPro" id="IPR005824">
    <property type="entry name" value="KOW"/>
</dbReference>
<dbReference type="CDD" id="cd06091">
    <property type="entry name" value="KOW_NusG"/>
    <property type="match status" value="1"/>
</dbReference>
<evidence type="ECO:0000313" key="9">
    <source>
        <dbReference type="EMBL" id="HIJ99930.1"/>
    </source>
</evidence>
<dbReference type="InterPro" id="IPR014722">
    <property type="entry name" value="Rib_uL2_dom2"/>
</dbReference>
<sequence>MGIYAIRTTANKERNVASKLADRIERDKVKISAIVVPGLKGYILVEGDKNDIDKAYRGVAHARGLVEGETTIAEIEHFLAPMPAVTNLQEGFIVEVTSGPFKGEKAKITRVDKTKNEVTIELLEATVPIPITVPAESVRVLEKGGMEEETKEGEGKAKEEKETEE</sequence>
<evidence type="ECO:0000256" key="3">
    <source>
        <dbReference type="ARBA" id="ARBA00023163"/>
    </source>
</evidence>
<feature type="domain" description="KOW" evidence="8">
    <location>
        <begin position="87"/>
        <end position="114"/>
    </location>
</feature>
<evidence type="ECO:0000256" key="4">
    <source>
        <dbReference type="HAMAP-Rule" id="MF_00950"/>
    </source>
</evidence>
<evidence type="ECO:0000259" key="7">
    <source>
        <dbReference type="SMART" id="SM00738"/>
    </source>
</evidence>
<dbReference type="InterPro" id="IPR036735">
    <property type="entry name" value="NGN_dom_sf"/>
</dbReference>
<dbReference type="GO" id="GO:0006354">
    <property type="term" value="P:DNA-templated transcription elongation"/>
    <property type="evidence" value="ECO:0007669"/>
    <property type="project" value="InterPro"/>
</dbReference>
<comment type="similarity">
    <text evidence="1">Belongs to the SPT5 family.</text>
</comment>
<evidence type="ECO:0000256" key="5">
    <source>
        <dbReference type="NCBIfam" id="TIGR00405"/>
    </source>
</evidence>
<dbReference type="InterPro" id="IPR006645">
    <property type="entry name" value="NGN-like_dom"/>
</dbReference>
<evidence type="ECO:0000259" key="8">
    <source>
        <dbReference type="SMART" id="SM00739"/>
    </source>
</evidence>
<dbReference type="AlphaFoldDB" id="A0A832XHW1"/>